<evidence type="ECO:0000256" key="14">
    <source>
        <dbReference type="ARBA" id="ARBA00023306"/>
    </source>
</evidence>
<evidence type="ECO:0000256" key="15">
    <source>
        <dbReference type="ARBA" id="ARBA00023316"/>
    </source>
</evidence>
<dbReference type="InterPro" id="IPR016169">
    <property type="entry name" value="FAD-bd_PCMH_sub2"/>
</dbReference>
<dbReference type="SUPFAM" id="SSF56194">
    <property type="entry name" value="Uridine diphospho-N-Acetylenolpyruvylglucosamine reductase, MurB, C-terminal domain"/>
    <property type="match status" value="1"/>
</dbReference>
<keyword evidence="8" id="KW-0285">Flavoprotein</keyword>
<dbReference type="InterPro" id="IPR015422">
    <property type="entry name" value="PyrdxlP-dep_Trfase_small"/>
</dbReference>
<dbReference type="Gene3D" id="3.90.78.10">
    <property type="entry name" value="UDP-N-acetylenolpyruvoylglucosamine reductase, C-terminal domain"/>
    <property type="match status" value="1"/>
</dbReference>
<evidence type="ECO:0000256" key="4">
    <source>
        <dbReference type="ARBA" id="ARBA00004752"/>
    </source>
</evidence>
<keyword evidence="9" id="KW-0274">FAD</keyword>
<name>A0A7R8ZT11_9CRUS</name>
<dbReference type="GO" id="GO:0030170">
    <property type="term" value="F:pyridoxal phosphate binding"/>
    <property type="evidence" value="ECO:0007669"/>
    <property type="project" value="InterPro"/>
</dbReference>
<protein>
    <recommendedName>
        <fullName evidence="5">UDP-N-acetylmuramate dehydrogenase</fullName>
        <ecNumber evidence="5">1.3.1.98</ecNumber>
    </recommendedName>
</protein>
<accession>A0A7R8ZT11</accession>
<dbReference type="Pfam" id="PF02873">
    <property type="entry name" value="MurB_C"/>
    <property type="match status" value="1"/>
</dbReference>
<keyword evidence="7" id="KW-0132">Cell division</keyword>
<evidence type="ECO:0000313" key="19">
    <source>
        <dbReference type="EMBL" id="CAD7230684.1"/>
    </source>
</evidence>
<dbReference type="Gene3D" id="3.90.1150.10">
    <property type="entry name" value="Aspartate Aminotransferase, domain 1"/>
    <property type="match status" value="1"/>
</dbReference>
<dbReference type="EMBL" id="OB662877">
    <property type="protein sequence ID" value="CAD7230684.1"/>
    <property type="molecule type" value="Genomic_DNA"/>
</dbReference>
<evidence type="ECO:0000256" key="12">
    <source>
        <dbReference type="ARBA" id="ARBA00022984"/>
    </source>
</evidence>
<evidence type="ECO:0000256" key="3">
    <source>
        <dbReference type="ARBA" id="ARBA00004496"/>
    </source>
</evidence>
<dbReference type="GO" id="GO:0008762">
    <property type="term" value="F:UDP-N-acetylmuramate dehydrogenase activity"/>
    <property type="evidence" value="ECO:0007669"/>
    <property type="project" value="UniProtKB-EC"/>
</dbReference>
<keyword evidence="10" id="KW-0521">NADP</keyword>
<organism evidence="19">
    <name type="scientific">Cyprideis torosa</name>
    <dbReference type="NCBI Taxonomy" id="163714"/>
    <lineage>
        <taxon>Eukaryota</taxon>
        <taxon>Metazoa</taxon>
        <taxon>Ecdysozoa</taxon>
        <taxon>Arthropoda</taxon>
        <taxon>Crustacea</taxon>
        <taxon>Oligostraca</taxon>
        <taxon>Ostracoda</taxon>
        <taxon>Podocopa</taxon>
        <taxon>Podocopida</taxon>
        <taxon>Cytherocopina</taxon>
        <taxon>Cytheroidea</taxon>
        <taxon>Cytherideidae</taxon>
        <taxon>Cyprideis</taxon>
    </lineage>
</organism>
<evidence type="ECO:0000256" key="9">
    <source>
        <dbReference type="ARBA" id="ARBA00022827"/>
    </source>
</evidence>
<gene>
    <name evidence="19" type="ORF">CTOB1V02_LOCUS8541</name>
</gene>
<dbReference type="AlphaFoldDB" id="A0A7R8ZT11"/>
<evidence type="ECO:0000256" key="13">
    <source>
        <dbReference type="ARBA" id="ARBA00023002"/>
    </source>
</evidence>
<dbReference type="GO" id="GO:0008360">
    <property type="term" value="P:regulation of cell shape"/>
    <property type="evidence" value="ECO:0007669"/>
    <property type="project" value="UniProtKB-KW"/>
</dbReference>
<reference evidence="19" key="1">
    <citation type="submission" date="2020-11" db="EMBL/GenBank/DDBJ databases">
        <authorList>
            <person name="Tran Van P."/>
        </authorList>
    </citation>
    <scope>NUCLEOTIDE SEQUENCE</scope>
</reference>
<evidence type="ECO:0000259" key="18">
    <source>
        <dbReference type="Pfam" id="PF02873"/>
    </source>
</evidence>
<dbReference type="InterPro" id="IPR011601">
    <property type="entry name" value="MurB_C"/>
</dbReference>
<dbReference type="GO" id="GO:0051301">
    <property type="term" value="P:cell division"/>
    <property type="evidence" value="ECO:0007669"/>
    <property type="project" value="UniProtKB-KW"/>
</dbReference>
<dbReference type="InterPro" id="IPR036318">
    <property type="entry name" value="FAD-bd_PCMH-like_sf"/>
</dbReference>
<comment type="function">
    <text evidence="2">Cell wall formation.</text>
</comment>
<keyword evidence="14" id="KW-0131">Cell cycle</keyword>
<dbReference type="InterPro" id="IPR015424">
    <property type="entry name" value="PyrdxlP-dep_Trfase"/>
</dbReference>
<dbReference type="HAMAP" id="MF_00037">
    <property type="entry name" value="MurB"/>
    <property type="match status" value="1"/>
</dbReference>
<feature type="domain" description="UDP-N-acetylenolpyruvoylglucosamine reductase C-terminal" evidence="18">
    <location>
        <begin position="215"/>
        <end position="337"/>
    </location>
</feature>
<evidence type="ECO:0000256" key="6">
    <source>
        <dbReference type="ARBA" id="ARBA00022490"/>
    </source>
</evidence>
<keyword evidence="11" id="KW-0133">Cell shape</keyword>
<dbReference type="EC" id="1.3.1.98" evidence="5"/>
<dbReference type="InterPro" id="IPR004839">
    <property type="entry name" value="Aminotransferase_I/II_large"/>
</dbReference>
<proteinExistence type="inferred from homology"/>
<keyword evidence="6" id="KW-0963">Cytoplasm</keyword>
<dbReference type="PANTHER" id="PTHR21071">
    <property type="entry name" value="UDP-N-ACETYLENOLPYRUVOYLGLUCOSAMINE REDUCTASE"/>
    <property type="match status" value="1"/>
</dbReference>
<evidence type="ECO:0000256" key="16">
    <source>
        <dbReference type="ARBA" id="ARBA00048914"/>
    </source>
</evidence>
<evidence type="ECO:0000256" key="1">
    <source>
        <dbReference type="ARBA" id="ARBA00001974"/>
    </source>
</evidence>
<evidence type="ECO:0000256" key="5">
    <source>
        <dbReference type="ARBA" id="ARBA00012518"/>
    </source>
</evidence>
<keyword evidence="12" id="KW-0573">Peptidoglycan synthesis</keyword>
<evidence type="ECO:0000256" key="8">
    <source>
        <dbReference type="ARBA" id="ARBA00022630"/>
    </source>
</evidence>
<dbReference type="OrthoDB" id="66620at2759"/>
<comment type="catalytic activity">
    <reaction evidence="16">
        <text>UDP-N-acetyl-alpha-D-muramate + NADP(+) = UDP-N-acetyl-3-O-(1-carboxyvinyl)-alpha-D-glucosamine + NADPH + H(+)</text>
        <dbReference type="Rhea" id="RHEA:12248"/>
        <dbReference type="ChEBI" id="CHEBI:15378"/>
        <dbReference type="ChEBI" id="CHEBI:57783"/>
        <dbReference type="ChEBI" id="CHEBI:58349"/>
        <dbReference type="ChEBI" id="CHEBI:68483"/>
        <dbReference type="ChEBI" id="CHEBI:70757"/>
        <dbReference type="EC" id="1.3.1.98"/>
    </reaction>
</comment>
<comment type="pathway">
    <text evidence="4">Cell wall biogenesis; peptidoglycan biosynthesis.</text>
</comment>
<dbReference type="GO" id="GO:0071555">
    <property type="term" value="P:cell wall organization"/>
    <property type="evidence" value="ECO:0007669"/>
    <property type="project" value="UniProtKB-KW"/>
</dbReference>
<dbReference type="InterPro" id="IPR036635">
    <property type="entry name" value="MurB_C_sf"/>
</dbReference>
<dbReference type="PANTHER" id="PTHR21071:SF4">
    <property type="entry name" value="UDP-N-ACETYLENOLPYRUVOYLGLUCOSAMINE REDUCTASE"/>
    <property type="match status" value="1"/>
</dbReference>
<comment type="cofactor">
    <cofactor evidence="1">
        <name>FAD</name>
        <dbReference type="ChEBI" id="CHEBI:57692"/>
    </cofactor>
</comment>
<dbReference type="SUPFAM" id="SSF53383">
    <property type="entry name" value="PLP-dependent transferases"/>
    <property type="match status" value="1"/>
</dbReference>
<dbReference type="Pfam" id="PF00155">
    <property type="entry name" value="Aminotran_1_2"/>
    <property type="match status" value="1"/>
</dbReference>
<evidence type="ECO:0000259" key="17">
    <source>
        <dbReference type="Pfam" id="PF00155"/>
    </source>
</evidence>
<dbReference type="UniPathway" id="UPA00219"/>
<evidence type="ECO:0000256" key="7">
    <source>
        <dbReference type="ARBA" id="ARBA00022618"/>
    </source>
</evidence>
<dbReference type="SUPFAM" id="SSF56176">
    <property type="entry name" value="FAD-binding/transporter-associated domain-like"/>
    <property type="match status" value="1"/>
</dbReference>
<evidence type="ECO:0000256" key="11">
    <source>
        <dbReference type="ARBA" id="ARBA00022960"/>
    </source>
</evidence>
<sequence length="340" mass="37982">MEVREEYIKRRDALVNALNAIDGVTCPMPKGAFYCVAKLPVEDAEHFCQWLLESFDVNGDTLMMAPGAGFYSDPNNGKDEVRLAYVLNSDDLLKCAKIIEEGLKAYPGIEVQETSGAVLVSAAAGEVWDELVAFCVQKNWGGLENLSLIPGTLSPEECRFEYRDSLFKSHAPGRYLIWKVHFVLKKSPHEVHTQYGAIQEELNQRNIQNPTIADIREVVCYIRQSKLPDPKKLPNGGSFFKNPVVTKVQYDALKEKHPNLVAYPSGSDMKLAAGWLIDNLGWKGKRMGKVGVHDKQALVLVNYEDGSGKDIYDLSQAIIQEVSQAYDVELEREVRVVTSS</sequence>
<dbReference type="Gene3D" id="3.30.465.10">
    <property type="match status" value="2"/>
</dbReference>
<dbReference type="GO" id="GO:0005829">
    <property type="term" value="C:cytosol"/>
    <property type="evidence" value="ECO:0007669"/>
    <property type="project" value="TreeGrafter"/>
</dbReference>
<dbReference type="GO" id="GO:0050660">
    <property type="term" value="F:flavin adenine dinucleotide binding"/>
    <property type="evidence" value="ECO:0007669"/>
    <property type="project" value="InterPro"/>
</dbReference>
<evidence type="ECO:0000256" key="2">
    <source>
        <dbReference type="ARBA" id="ARBA00003921"/>
    </source>
</evidence>
<feature type="domain" description="Aminotransferase class I/classII large" evidence="17">
    <location>
        <begin position="3"/>
        <end position="58"/>
    </location>
</feature>
<evidence type="ECO:0000256" key="10">
    <source>
        <dbReference type="ARBA" id="ARBA00022857"/>
    </source>
</evidence>
<keyword evidence="15" id="KW-0961">Cell wall biogenesis/degradation</keyword>
<dbReference type="InterPro" id="IPR003170">
    <property type="entry name" value="MurB"/>
</dbReference>
<comment type="subcellular location">
    <subcellularLocation>
        <location evidence="3">Cytoplasm</location>
    </subcellularLocation>
</comment>
<keyword evidence="13" id="KW-0560">Oxidoreductase</keyword>